<evidence type="ECO:0000313" key="2">
    <source>
        <dbReference type="EMBL" id="CAG8799041.1"/>
    </source>
</evidence>
<accession>A0A9N9JVB6</accession>
<reference evidence="2" key="1">
    <citation type="submission" date="2021-06" db="EMBL/GenBank/DDBJ databases">
        <authorList>
            <person name="Kallberg Y."/>
            <person name="Tangrot J."/>
            <person name="Rosling A."/>
        </authorList>
    </citation>
    <scope>NUCLEOTIDE SEQUENCE</scope>
    <source>
        <strain evidence="2">MA453B</strain>
    </source>
</reference>
<feature type="non-terminal residue" evidence="2">
    <location>
        <position position="197"/>
    </location>
</feature>
<protein>
    <submittedName>
        <fullName evidence="2">1505_t:CDS:1</fullName>
    </submittedName>
</protein>
<name>A0A9N9JVB6_9GLOM</name>
<evidence type="ECO:0000256" key="1">
    <source>
        <dbReference type="SAM" id="MobiDB-lite"/>
    </source>
</evidence>
<evidence type="ECO:0000313" key="3">
    <source>
        <dbReference type="Proteomes" id="UP000789405"/>
    </source>
</evidence>
<proteinExistence type="predicted"/>
<feature type="non-terminal residue" evidence="2">
    <location>
        <position position="1"/>
    </location>
</feature>
<comment type="caution">
    <text evidence="2">The sequence shown here is derived from an EMBL/GenBank/DDBJ whole genome shotgun (WGS) entry which is preliminary data.</text>
</comment>
<feature type="compositionally biased region" description="Polar residues" evidence="1">
    <location>
        <begin position="173"/>
        <end position="184"/>
    </location>
</feature>
<dbReference type="AlphaFoldDB" id="A0A9N9JVB6"/>
<dbReference type="Proteomes" id="UP000789405">
    <property type="component" value="Unassembled WGS sequence"/>
</dbReference>
<feature type="region of interest" description="Disordered" evidence="1">
    <location>
        <begin position="173"/>
        <end position="197"/>
    </location>
</feature>
<gene>
    <name evidence="2" type="ORF">DERYTH_LOCUS22992</name>
</gene>
<dbReference type="OrthoDB" id="2376375at2759"/>
<sequence>NIPLSLEYCHFDSLKTGYDETIKRSEAISQWINKNPRLDINDRVVVNMIHCLFEFGAILECHHQLWSDNCYSKKLINELLCDSIGKNEIKSTDNKIMSSARKSMCLYIARSKTGKRSKAGERYFEEFNSHFWVRPETLFDILHNANTSTRRRRRNRTPSPTYEVPLIISTSCRESTTNQRNRSASPIWRVPSRRDEN</sequence>
<keyword evidence="3" id="KW-1185">Reference proteome</keyword>
<dbReference type="EMBL" id="CAJVPY010033520">
    <property type="protein sequence ID" value="CAG8799041.1"/>
    <property type="molecule type" value="Genomic_DNA"/>
</dbReference>
<organism evidence="2 3">
    <name type="scientific">Dentiscutata erythropus</name>
    <dbReference type="NCBI Taxonomy" id="1348616"/>
    <lineage>
        <taxon>Eukaryota</taxon>
        <taxon>Fungi</taxon>
        <taxon>Fungi incertae sedis</taxon>
        <taxon>Mucoromycota</taxon>
        <taxon>Glomeromycotina</taxon>
        <taxon>Glomeromycetes</taxon>
        <taxon>Diversisporales</taxon>
        <taxon>Gigasporaceae</taxon>
        <taxon>Dentiscutata</taxon>
    </lineage>
</organism>